<comment type="caution">
    <text evidence="3">The sequence shown here is derived from an EMBL/GenBank/DDBJ whole genome shotgun (WGS) entry which is preliminary data.</text>
</comment>
<dbReference type="EMBL" id="DTCK01000041">
    <property type="protein sequence ID" value="HGQ36387.1"/>
    <property type="molecule type" value="Genomic_DNA"/>
</dbReference>
<keyword evidence="1" id="KW-1133">Transmembrane helix</keyword>
<dbReference type="EMBL" id="DTBD01000057">
    <property type="protein sequence ID" value="HGQ64902.1"/>
    <property type="molecule type" value="Genomic_DNA"/>
</dbReference>
<sequence>MGFNEVLPVFDTIAKALFNNTSSISSTLAWIGVALIIIVIGYYLLTGVFKAVKALLNIKVKYLGVLTLLLGLVFIVIAIILP</sequence>
<dbReference type="AlphaFoldDB" id="A0A7C4NMD6"/>
<accession>A0A7C4NMD6</accession>
<feature type="transmembrane region" description="Helical" evidence="1">
    <location>
        <begin position="60"/>
        <end position="81"/>
    </location>
</feature>
<evidence type="ECO:0000313" key="2">
    <source>
        <dbReference type="EMBL" id="HGQ36387.1"/>
    </source>
</evidence>
<name>A0A7C4NMD6_9CREN</name>
<organism evidence="3">
    <name type="scientific">Ignisphaera aggregans</name>
    <dbReference type="NCBI Taxonomy" id="334771"/>
    <lineage>
        <taxon>Archaea</taxon>
        <taxon>Thermoproteota</taxon>
        <taxon>Thermoprotei</taxon>
        <taxon>Desulfurococcales</taxon>
        <taxon>Desulfurococcaceae</taxon>
        <taxon>Ignisphaera</taxon>
    </lineage>
</organism>
<evidence type="ECO:0000313" key="3">
    <source>
        <dbReference type="EMBL" id="HGQ64902.1"/>
    </source>
</evidence>
<feature type="transmembrane region" description="Helical" evidence="1">
    <location>
        <begin position="27"/>
        <end position="48"/>
    </location>
</feature>
<gene>
    <name evidence="3" type="ORF">ENU08_06640</name>
    <name evidence="2" type="ORF">ENU41_06905</name>
</gene>
<proteinExistence type="predicted"/>
<evidence type="ECO:0000256" key="1">
    <source>
        <dbReference type="SAM" id="Phobius"/>
    </source>
</evidence>
<reference evidence="3" key="1">
    <citation type="journal article" date="2020" name="mSystems">
        <title>Genome- and Community-Level Interaction Insights into Carbon Utilization and Element Cycling Functions of Hydrothermarchaeota in Hydrothermal Sediment.</title>
        <authorList>
            <person name="Zhou Z."/>
            <person name="Liu Y."/>
            <person name="Xu W."/>
            <person name="Pan J."/>
            <person name="Luo Z.H."/>
            <person name="Li M."/>
        </authorList>
    </citation>
    <scope>NUCLEOTIDE SEQUENCE [LARGE SCALE GENOMIC DNA]</scope>
    <source>
        <strain evidence="3">SpSt-637</strain>
        <strain evidence="2">SpSt-667</strain>
    </source>
</reference>
<protein>
    <submittedName>
        <fullName evidence="3">Uncharacterized protein</fullName>
    </submittedName>
</protein>
<keyword evidence="1" id="KW-0472">Membrane</keyword>
<keyword evidence="1" id="KW-0812">Transmembrane</keyword>